<dbReference type="Proteomes" id="UP000324222">
    <property type="component" value="Unassembled WGS sequence"/>
</dbReference>
<accession>A0A5B7E8F0</accession>
<comment type="caution">
    <text evidence="1">The sequence shown here is derived from an EMBL/GenBank/DDBJ whole genome shotgun (WGS) entry which is preliminary data.</text>
</comment>
<evidence type="ECO:0000313" key="2">
    <source>
        <dbReference type="Proteomes" id="UP000324222"/>
    </source>
</evidence>
<keyword evidence="2" id="KW-1185">Reference proteome</keyword>
<organism evidence="1 2">
    <name type="scientific">Portunus trituberculatus</name>
    <name type="common">Swimming crab</name>
    <name type="synonym">Neptunus trituberculatus</name>
    <dbReference type="NCBI Taxonomy" id="210409"/>
    <lineage>
        <taxon>Eukaryota</taxon>
        <taxon>Metazoa</taxon>
        <taxon>Ecdysozoa</taxon>
        <taxon>Arthropoda</taxon>
        <taxon>Crustacea</taxon>
        <taxon>Multicrustacea</taxon>
        <taxon>Malacostraca</taxon>
        <taxon>Eumalacostraca</taxon>
        <taxon>Eucarida</taxon>
        <taxon>Decapoda</taxon>
        <taxon>Pleocyemata</taxon>
        <taxon>Brachyura</taxon>
        <taxon>Eubrachyura</taxon>
        <taxon>Portunoidea</taxon>
        <taxon>Portunidae</taxon>
        <taxon>Portuninae</taxon>
        <taxon>Portunus</taxon>
    </lineage>
</organism>
<sequence>MDMYDDMAYQDGRRCHSTRGTLCSHQGTIKFEFKSPSVHSMATPWPPYRQKTRAQLCLSVLTAAATGTLLVTDSKSHTNITYGYEMSHHNY</sequence>
<proteinExistence type="predicted"/>
<dbReference type="AlphaFoldDB" id="A0A5B7E8F0"/>
<protein>
    <submittedName>
        <fullName evidence="1">Uncharacterized protein</fullName>
    </submittedName>
</protein>
<name>A0A5B7E8F0_PORTR</name>
<evidence type="ECO:0000313" key="1">
    <source>
        <dbReference type="EMBL" id="MPC30262.1"/>
    </source>
</evidence>
<gene>
    <name evidence="1" type="ORF">E2C01_023523</name>
</gene>
<dbReference type="EMBL" id="VSRR010002221">
    <property type="protein sequence ID" value="MPC30262.1"/>
    <property type="molecule type" value="Genomic_DNA"/>
</dbReference>
<reference evidence="1 2" key="1">
    <citation type="submission" date="2019-05" db="EMBL/GenBank/DDBJ databases">
        <title>Another draft genome of Portunus trituberculatus and its Hox gene families provides insights of decapod evolution.</title>
        <authorList>
            <person name="Jeong J.-H."/>
            <person name="Song I."/>
            <person name="Kim S."/>
            <person name="Choi T."/>
            <person name="Kim D."/>
            <person name="Ryu S."/>
            <person name="Kim W."/>
        </authorList>
    </citation>
    <scope>NUCLEOTIDE SEQUENCE [LARGE SCALE GENOMIC DNA]</scope>
    <source>
        <tissue evidence="1">Muscle</tissue>
    </source>
</reference>